<dbReference type="PANTHER" id="PTHR46268">
    <property type="entry name" value="STRESS RESPONSE PROTEIN NHAX"/>
    <property type="match status" value="1"/>
</dbReference>
<name>A0A9E7NCH2_9EURY</name>
<reference evidence="3" key="1">
    <citation type="submission" date="2022-06" db="EMBL/GenBank/DDBJ databases">
        <title>Diverse halophilic archaea isolated from saline environments.</title>
        <authorList>
            <person name="Cui H.-L."/>
        </authorList>
    </citation>
    <scope>NUCLEOTIDE SEQUENCE</scope>
    <source>
        <strain evidence="3">WLHS1</strain>
    </source>
</reference>
<dbReference type="EMBL" id="CP100355">
    <property type="protein sequence ID" value="UTF55380.1"/>
    <property type="molecule type" value="Genomic_DNA"/>
</dbReference>
<dbReference type="Proteomes" id="UP001056855">
    <property type="component" value="Chromosome"/>
</dbReference>
<dbReference type="InterPro" id="IPR014729">
    <property type="entry name" value="Rossmann-like_a/b/a_fold"/>
</dbReference>
<sequence length="130" mass="14094">MYRILVGLDTDVERAQAQARMIASLPAASTDVTAILAHVFQDNPQGASIQQLDSVRRAIDVLEDHDVEYEYYETSGEPASELVEAAAELEADMICLSGRKRTPTGKVLFGSVTQAVILSSERPVTTVSPE</sequence>
<feature type="domain" description="UspA" evidence="2">
    <location>
        <begin position="3"/>
        <end position="127"/>
    </location>
</feature>
<protein>
    <submittedName>
        <fullName evidence="3">Universal stress protein</fullName>
    </submittedName>
</protein>
<dbReference type="InterPro" id="IPR006016">
    <property type="entry name" value="UspA"/>
</dbReference>
<dbReference type="InterPro" id="IPR006015">
    <property type="entry name" value="Universal_stress_UspA"/>
</dbReference>
<organism evidence="3 4">
    <name type="scientific">Natronosalvus rutilus</name>
    <dbReference type="NCBI Taxonomy" id="2953753"/>
    <lineage>
        <taxon>Archaea</taxon>
        <taxon>Methanobacteriati</taxon>
        <taxon>Methanobacteriota</taxon>
        <taxon>Stenosarchaea group</taxon>
        <taxon>Halobacteria</taxon>
        <taxon>Halobacteriales</taxon>
        <taxon>Natrialbaceae</taxon>
        <taxon>Natronosalvus</taxon>
    </lineage>
</organism>
<keyword evidence="4" id="KW-1185">Reference proteome</keyword>
<evidence type="ECO:0000313" key="3">
    <source>
        <dbReference type="EMBL" id="UTF55380.1"/>
    </source>
</evidence>
<dbReference type="PANTHER" id="PTHR46268:SF6">
    <property type="entry name" value="UNIVERSAL STRESS PROTEIN UP12"/>
    <property type="match status" value="1"/>
</dbReference>
<dbReference type="Gene3D" id="3.40.50.620">
    <property type="entry name" value="HUPs"/>
    <property type="match status" value="1"/>
</dbReference>
<dbReference type="PRINTS" id="PR01438">
    <property type="entry name" value="UNVRSLSTRESS"/>
</dbReference>
<evidence type="ECO:0000313" key="4">
    <source>
        <dbReference type="Proteomes" id="UP001056855"/>
    </source>
</evidence>
<evidence type="ECO:0000256" key="1">
    <source>
        <dbReference type="ARBA" id="ARBA00008791"/>
    </source>
</evidence>
<dbReference type="AlphaFoldDB" id="A0A9E7NCH2"/>
<comment type="similarity">
    <text evidence="1">Belongs to the universal stress protein A family.</text>
</comment>
<dbReference type="GeneID" id="73290193"/>
<gene>
    <name evidence="3" type="ORF">NGM29_09065</name>
</gene>
<dbReference type="SUPFAM" id="SSF52402">
    <property type="entry name" value="Adenine nucleotide alpha hydrolases-like"/>
    <property type="match status" value="1"/>
</dbReference>
<dbReference type="KEGG" id="sawl:NGM29_09065"/>
<proteinExistence type="inferred from homology"/>
<dbReference type="Pfam" id="PF00582">
    <property type="entry name" value="Usp"/>
    <property type="match status" value="1"/>
</dbReference>
<dbReference type="CDD" id="cd00293">
    <property type="entry name" value="USP-like"/>
    <property type="match status" value="1"/>
</dbReference>
<dbReference type="RefSeq" id="WP_254160336.1">
    <property type="nucleotide sequence ID" value="NZ_CP100355.1"/>
</dbReference>
<evidence type="ECO:0000259" key="2">
    <source>
        <dbReference type="Pfam" id="PF00582"/>
    </source>
</evidence>
<accession>A0A9E7NCH2</accession>